<dbReference type="WBParaSite" id="HNAJ_0000811801-mRNA-1">
    <property type="protein sequence ID" value="HNAJ_0000811801-mRNA-1"/>
    <property type="gene ID" value="HNAJ_0000811801"/>
</dbReference>
<dbReference type="PANTHER" id="PTHR22838">
    <property type="entry name" value="WD REPEAT PROTEIN 26-RELATED"/>
    <property type="match status" value="1"/>
</dbReference>
<dbReference type="Proteomes" id="UP000278807">
    <property type="component" value="Unassembled WGS sequence"/>
</dbReference>
<proteinExistence type="predicted"/>
<reference evidence="5" key="1">
    <citation type="submission" date="2017-02" db="UniProtKB">
        <authorList>
            <consortium name="WormBaseParasite"/>
        </authorList>
    </citation>
    <scope>IDENTIFICATION</scope>
</reference>
<dbReference type="InterPro" id="IPR015943">
    <property type="entry name" value="WD40/YVTN_repeat-like_dom_sf"/>
</dbReference>
<dbReference type="Gene3D" id="2.130.10.10">
    <property type="entry name" value="YVTN repeat-like/Quinoprotein amine dehydrogenase"/>
    <property type="match status" value="1"/>
</dbReference>
<dbReference type="EMBL" id="UZAE01012197">
    <property type="protein sequence ID" value="VDO03974.1"/>
    <property type="molecule type" value="Genomic_DNA"/>
</dbReference>
<reference evidence="3 4" key="2">
    <citation type="submission" date="2018-11" db="EMBL/GenBank/DDBJ databases">
        <authorList>
            <consortium name="Pathogen Informatics"/>
        </authorList>
    </citation>
    <scope>NUCLEOTIDE SEQUENCE [LARGE SCALE GENOMIC DNA]</scope>
</reference>
<keyword evidence="2" id="KW-0677">Repeat</keyword>
<sequence length="318" mass="35303">MTDIQVQLDNIVPANASIWQSVIALDSSYLRKRATTSSHLNFTKWNTYLRRRYQLSQNSSSKWPVDRSEYLIIRKNLLNQKYGPVSSPESNTGAITLPSEPTPYNILLLDRQRYRSLSRVSTLSSTSQMPIPDISLPKSENMAPISTGYAFAGIETIFDHHKDSITRIRFAHNDSHLLAIASADGTASICHIAKSDPSAIKTPFSHRIDYLKPPQVLPTAAKNPNRYHLPAAIMDVAWSVGNDFVATVSLDASLCLWDVNRQGILARHLRDVATPGGSLMVCEFHPTNNNYLILGDTMGLVQVGNMRFSPVADILVEA</sequence>
<dbReference type="SUPFAM" id="SSF50978">
    <property type="entry name" value="WD40 repeat-like"/>
    <property type="match status" value="1"/>
</dbReference>
<evidence type="ECO:0000313" key="4">
    <source>
        <dbReference type="Proteomes" id="UP000278807"/>
    </source>
</evidence>
<dbReference type="GO" id="GO:1990841">
    <property type="term" value="F:promoter-specific chromatin binding"/>
    <property type="evidence" value="ECO:0007669"/>
    <property type="project" value="TreeGrafter"/>
</dbReference>
<evidence type="ECO:0000313" key="5">
    <source>
        <dbReference type="WBParaSite" id="HNAJ_0000811801-mRNA-1"/>
    </source>
</evidence>
<dbReference type="AlphaFoldDB" id="A0A0R3TLI9"/>
<dbReference type="InterPro" id="IPR051350">
    <property type="entry name" value="WD_repeat-ST_regulator"/>
</dbReference>
<dbReference type="InterPro" id="IPR036322">
    <property type="entry name" value="WD40_repeat_dom_sf"/>
</dbReference>
<evidence type="ECO:0000256" key="2">
    <source>
        <dbReference type="ARBA" id="ARBA00022737"/>
    </source>
</evidence>
<dbReference type="PANTHER" id="PTHR22838:SF4">
    <property type="entry name" value="WD REPEAT-CONTAINING PROTEIN 13"/>
    <property type="match status" value="1"/>
</dbReference>
<keyword evidence="4" id="KW-1185">Reference proteome</keyword>
<protein>
    <submittedName>
        <fullName evidence="5">WD_REPEATS_REGION domain-containing protein</fullName>
    </submittedName>
</protein>
<organism evidence="5">
    <name type="scientific">Rodentolepis nana</name>
    <name type="common">Dwarf tapeworm</name>
    <name type="synonym">Hymenolepis nana</name>
    <dbReference type="NCBI Taxonomy" id="102285"/>
    <lineage>
        <taxon>Eukaryota</taxon>
        <taxon>Metazoa</taxon>
        <taxon>Spiralia</taxon>
        <taxon>Lophotrochozoa</taxon>
        <taxon>Platyhelminthes</taxon>
        <taxon>Cestoda</taxon>
        <taxon>Eucestoda</taxon>
        <taxon>Cyclophyllidea</taxon>
        <taxon>Hymenolepididae</taxon>
        <taxon>Rodentolepis</taxon>
    </lineage>
</organism>
<name>A0A0R3TLI9_RODNA</name>
<accession>A0A0R3TLI9</accession>
<dbReference type="Pfam" id="PF00400">
    <property type="entry name" value="WD40"/>
    <property type="match status" value="2"/>
</dbReference>
<evidence type="ECO:0000313" key="3">
    <source>
        <dbReference type="EMBL" id="VDO03974.1"/>
    </source>
</evidence>
<keyword evidence="1" id="KW-0853">WD repeat</keyword>
<dbReference type="InterPro" id="IPR001680">
    <property type="entry name" value="WD40_rpt"/>
</dbReference>
<dbReference type="STRING" id="102285.A0A0R3TLI9"/>
<evidence type="ECO:0000256" key="1">
    <source>
        <dbReference type="ARBA" id="ARBA00022574"/>
    </source>
</evidence>
<dbReference type="OrthoDB" id="1932312at2759"/>
<dbReference type="SMART" id="SM00320">
    <property type="entry name" value="WD40"/>
    <property type="match status" value="2"/>
</dbReference>
<gene>
    <name evidence="3" type="ORF">HNAJ_LOCUS8114</name>
</gene>
<dbReference type="GO" id="GO:0005634">
    <property type="term" value="C:nucleus"/>
    <property type="evidence" value="ECO:0007669"/>
    <property type="project" value="TreeGrafter"/>
</dbReference>